<comment type="caution">
    <text evidence="2">The sequence shown here is derived from an EMBL/GenBank/DDBJ whole genome shotgun (WGS) entry which is preliminary data.</text>
</comment>
<gene>
    <name evidence="2" type="ORF">N1851_019896</name>
</gene>
<sequence>MEPGSSRRNLPCPGDPEPGDLREETPGEEAQDGDSGLRDGGGGGGQDKDTANKMDEEETDAQEKADEDEGDDKYEEELDPRIQA</sequence>
<proteinExistence type="predicted"/>
<reference evidence="2" key="1">
    <citation type="journal article" date="2023" name="Front. Mar. Sci.">
        <title>A new Merluccius polli reference genome to investigate the effects of global change in West African waters.</title>
        <authorList>
            <person name="Mateo J.L."/>
            <person name="Blanco-Fernandez C."/>
            <person name="Garcia-Vazquez E."/>
            <person name="Machado-Schiaffino G."/>
        </authorList>
    </citation>
    <scope>NUCLEOTIDE SEQUENCE</scope>
    <source>
        <strain evidence="2">C29</strain>
        <tissue evidence="2">Fin</tissue>
    </source>
</reference>
<keyword evidence="3" id="KW-1185">Reference proteome</keyword>
<evidence type="ECO:0000313" key="3">
    <source>
        <dbReference type="Proteomes" id="UP001174136"/>
    </source>
</evidence>
<feature type="compositionally biased region" description="Acidic residues" evidence="1">
    <location>
        <begin position="55"/>
        <end position="78"/>
    </location>
</feature>
<dbReference type="Proteomes" id="UP001174136">
    <property type="component" value="Unassembled WGS sequence"/>
</dbReference>
<evidence type="ECO:0000256" key="1">
    <source>
        <dbReference type="SAM" id="MobiDB-lite"/>
    </source>
</evidence>
<accession>A0AA47MLP5</accession>
<name>A0AA47MLP5_MERPO</name>
<protein>
    <submittedName>
        <fullName evidence="2">Uncharacterized protein</fullName>
    </submittedName>
</protein>
<organism evidence="2 3">
    <name type="scientific">Merluccius polli</name>
    <name type="common">Benguela hake</name>
    <name type="synonym">Merluccius cadenati</name>
    <dbReference type="NCBI Taxonomy" id="89951"/>
    <lineage>
        <taxon>Eukaryota</taxon>
        <taxon>Metazoa</taxon>
        <taxon>Chordata</taxon>
        <taxon>Craniata</taxon>
        <taxon>Vertebrata</taxon>
        <taxon>Euteleostomi</taxon>
        <taxon>Actinopterygii</taxon>
        <taxon>Neopterygii</taxon>
        <taxon>Teleostei</taxon>
        <taxon>Neoteleostei</taxon>
        <taxon>Acanthomorphata</taxon>
        <taxon>Zeiogadaria</taxon>
        <taxon>Gadariae</taxon>
        <taxon>Gadiformes</taxon>
        <taxon>Gadoidei</taxon>
        <taxon>Merlucciidae</taxon>
        <taxon>Merluccius</taxon>
    </lineage>
</organism>
<feature type="region of interest" description="Disordered" evidence="1">
    <location>
        <begin position="1"/>
        <end position="84"/>
    </location>
</feature>
<dbReference type="AlphaFoldDB" id="A0AA47MLP5"/>
<dbReference type="EMBL" id="JAOPHQ010003697">
    <property type="protein sequence ID" value="KAK0142375.1"/>
    <property type="molecule type" value="Genomic_DNA"/>
</dbReference>
<evidence type="ECO:0000313" key="2">
    <source>
        <dbReference type="EMBL" id="KAK0142375.1"/>
    </source>
</evidence>